<dbReference type="AlphaFoldDB" id="A0A9D9HP03"/>
<dbReference type="EMBL" id="JADIMM010000055">
    <property type="protein sequence ID" value="MBO8457361.1"/>
    <property type="molecule type" value="Genomic_DNA"/>
</dbReference>
<dbReference type="Proteomes" id="UP000823638">
    <property type="component" value="Unassembled WGS sequence"/>
</dbReference>
<evidence type="ECO:0000256" key="1">
    <source>
        <dbReference type="SAM" id="Phobius"/>
    </source>
</evidence>
<gene>
    <name evidence="3" type="ORF">IAA81_03935</name>
</gene>
<evidence type="ECO:0000259" key="2">
    <source>
        <dbReference type="Pfam" id="PF01965"/>
    </source>
</evidence>
<dbReference type="Gene3D" id="3.40.50.880">
    <property type="match status" value="1"/>
</dbReference>
<dbReference type="PANTHER" id="PTHR48094:SF12">
    <property type="entry name" value="PARKINSON DISEASE PROTEIN 7 HOMOLOG"/>
    <property type="match status" value="1"/>
</dbReference>
<accession>A0A9D9HP03</accession>
<reference evidence="3" key="1">
    <citation type="submission" date="2020-10" db="EMBL/GenBank/DDBJ databases">
        <authorList>
            <person name="Gilroy R."/>
        </authorList>
    </citation>
    <scope>NUCLEOTIDE SEQUENCE</scope>
    <source>
        <strain evidence="3">10532</strain>
    </source>
</reference>
<comment type="caution">
    <text evidence="3">The sequence shown here is derived from an EMBL/GenBank/DDBJ whole genome shotgun (WGS) entry which is preliminary data.</text>
</comment>
<sequence>MKKVIVFLAEGYEEVEALTPVDYLRRAGFNVLVLGVTGKNVKSARNITIEADEILTEDWTETFIRECSAQNNDVAGVVIPGGLKGSKNIAGSVLCEKIVRQVLVSGGFVGAICAAPALVLGSWGLLKGKKFTCYPGMENEVKEEYRTLFSVDRVVRDGQYITSRGAGCAEEFSFEIIRYMGGEDMAQHIREQVVARGSNS</sequence>
<dbReference type="InterPro" id="IPR002818">
    <property type="entry name" value="DJ-1/PfpI"/>
</dbReference>
<dbReference type="GO" id="GO:0005737">
    <property type="term" value="C:cytoplasm"/>
    <property type="evidence" value="ECO:0007669"/>
    <property type="project" value="TreeGrafter"/>
</dbReference>
<protein>
    <submittedName>
        <fullName evidence="3">DJ-1/PfpI family protein</fullName>
    </submittedName>
</protein>
<evidence type="ECO:0000313" key="3">
    <source>
        <dbReference type="EMBL" id="MBO8457361.1"/>
    </source>
</evidence>
<dbReference type="NCBIfam" id="TIGR01383">
    <property type="entry name" value="not_thiJ"/>
    <property type="match status" value="1"/>
</dbReference>
<organism evidence="3 4">
    <name type="scientific">Candidatus Gallitreponema excrementavium</name>
    <dbReference type="NCBI Taxonomy" id="2840840"/>
    <lineage>
        <taxon>Bacteria</taxon>
        <taxon>Pseudomonadati</taxon>
        <taxon>Spirochaetota</taxon>
        <taxon>Spirochaetia</taxon>
        <taxon>Spirochaetales</taxon>
        <taxon>Candidatus Gallitreponema</taxon>
    </lineage>
</organism>
<keyword evidence="1" id="KW-0812">Transmembrane</keyword>
<dbReference type="InterPro" id="IPR050325">
    <property type="entry name" value="Prot/Nucl_acid_deglycase"/>
</dbReference>
<feature type="transmembrane region" description="Helical" evidence="1">
    <location>
        <begin position="102"/>
        <end position="126"/>
    </location>
</feature>
<dbReference type="InterPro" id="IPR006287">
    <property type="entry name" value="DJ-1"/>
</dbReference>
<keyword evidence="1" id="KW-1133">Transmembrane helix</keyword>
<reference evidence="3" key="2">
    <citation type="journal article" date="2021" name="PeerJ">
        <title>Extensive microbial diversity within the chicken gut microbiome revealed by metagenomics and culture.</title>
        <authorList>
            <person name="Gilroy R."/>
            <person name="Ravi A."/>
            <person name="Getino M."/>
            <person name="Pursley I."/>
            <person name="Horton D.L."/>
            <person name="Alikhan N.F."/>
            <person name="Baker D."/>
            <person name="Gharbi K."/>
            <person name="Hall N."/>
            <person name="Watson M."/>
            <person name="Adriaenssens E.M."/>
            <person name="Foster-Nyarko E."/>
            <person name="Jarju S."/>
            <person name="Secka A."/>
            <person name="Antonio M."/>
            <person name="Oren A."/>
            <person name="Chaudhuri R.R."/>
            <person name="La Ragione R."/>
            <person name="Hildebrand F."/>
            <person name="Pallen M.J."/>
        </authorList>
    </citation>
    <scope>NUCLEOTIDE SEQUENCE</scope>
    <source>
        <strain evidence="3">10532</strain>
    </source>
</reference>
<dbReference type="InterPro" id="IPR029062">
    <property type="entry name" value="Class_I_gatase-like"/>
</dbReference>
<feature type="domain" description="DJ-1/PfpI" evidence="2">
    <location>
        <begin position="2"/>
        <end position="178"/>
    </location>
</feature>
<name>A0A9D9HP03_9SPIR</name>
<dbReference type="CDD" id="cd03135">
    <property type="entry name" value="GATase1_DJ-1"/>
    <property type="match status" value="1"/>
</dbReference>
<dbReference type="Pfam" id="PF01965">
    <property type="entry name" value="DJ-1_PfpI"/>
    <property type="match status" value="1"/>
</dbReference>
<dbReference type="PANTHER" id="PTHR48094">
    <property type="entry name" value="PROTEIN/NUCLEIC ACID DEGLYCASE DJ-1-RELATED"/>
    <property type="match status" value="1"/>
</dbReference>
<dbReference type="SUPFAM" id="SSF52317">
    <property type="entry name" value="Class I glutamine amidotransferase-like"/>
    <property type="match status" value="1"/>
</dbReference>
<proteinExistence type="predicted"/>
<evidence type="ECO:0000313" key="4">
    <source>
        <dbReference type="Proteomes" id="UP000823638"/>
    </source>
</evidence>
<keyword evidence="1" id="KW-0472">Membrane</keyword>